<dbReference type="AlphaFoldDB" id="A0A418NR95"/>
<dbReference type="RefSeq" id="WP_119586871.1">
    <property type="nucleotide sequence ID" value="NZ_CAWODQ010000024.1"/>
</dbReference>
<dbReference type="Proteomes" id="UP000286576">
    <property type="component" value="Unassembled WGS sequence"/>
</dbReference>
<organism evidence="1 2">
    <name type="scientific">Aurantiacibacter zhengii</name>
    <dbReference type="NCBI Taxonomy" id="2307003"/>
    <lineage>
        <taxon>Bacteria</taxon>
        <taxon>Pseudomonadati</taxon>
        <taxon>Pseudomonadota</taxon>
        <taxon>Alphaproteobacteria</taxon>
        <taxon>Sphingomonadales</taxon>
        <taxon>Erythrobacteraceae</taxon>
        <taxon>Aurantiacibacter</taxon>
    </lineage>
</organism>
<dbReference type="EMBL" id="QXFL01000004">
    <property type="protein sequence ID" value="RIV85679.1"/>
    <property type="molecule type" value="Genomic_DNA"/>
</dbReference>
<accession>A0A418NR95</accession>
<evidence type="ECO:0000313" key="1">
    <source>
        <dbReference type="EMBL" id="RIV85679.1"/>
    </source>
</evidence>
<evidence type="ECO:0000313" key="2">
    <source>
        <dbReference type="Proteomes" id="UP000286576"/>
    </source>
</evidence>
<protein>
    <submittedName>
        <fullName evidence="1">Uncharacterized protein</fullName>
    </submittedName>
</protein>
<comment type="caution">
    <text evidence="1">The sequence shown here is derived from an EMBL/GenBank/DDBJ whole genome shotgun (WGS) entry which is preliminary data.</text>
</comment>
<proteinExistence type="predicted"/>
<reference evidence="1 2" key="1">
    <citation type="submission" date="2018-08" db="EMBL/GenBank/DDBJ databases">
        <title>Erythrobacter zhengii sp.nov., a bacterium isolated from deep-sea sediment.</title>
        <authorList>
            <person name="Fang C."/>
            <person name="Wu Y.-H."/>
            <person name="Sun C."/>
            <person name="Wang H."/>
            <person name="Cheng H."/>
            <person name="Meng F.-X."/>
            <person name="Wang C.-S."/>
            <person name="Xu X.-W."/>
        </authorList>
    </citation>
    <scope>NUCLEOTIDE SEQUENCE [LARGE SCALE GENOMIC DNA]</scope>
    <source>
        <strain evidence="1 2">V18</strain>
    </source>
</reference>
<keyword evidence="2" id="KW-1185">Reference proteome</keyword>
<name>A0A418NR95_9SPHN</name>
<gene>
    <name evidence="1" type="ORF">D2V07_10075</name>
</gene>
<sequence>MLEADDGMQQQILEESRETESVRGEAWKIYCDSLSDDGPLCTGGAAALMSDPSDASPPSELVVTGSCKSWGAAAWARSIS</sequence>